<accession>A0ABS1Y9L8</accession>
<dbReference type="EMBL" id="JAEVHL010000001">
    <property type="protein sequence ID" value="MBM0274047.1"/>
    <property type="molecule type" value="Genomic_DNA"/>
</dbReference>
<proteinExistence type="predicted"/>
<dbReference type="RefSeq" id="WP_203146469.1">
    <property type="nucleotide sequence ID" value="NZ_JAEVHL010000001.1"/>
</dbReference>
<keyword evidence="2" id="KW-1185">Reference proteome</keyword>
<dbReference type="Proteomes" id="UP000622245">
    <property type="component" value="Unassembled WGS sequence"/>
</dbReference>
<evidence type="ECO:0000313" key="2">
    <source>
        <dbReference type="Proteomes" id="UP000622245"/>
    </source>
</evidence>
<name>A0ABS1Y9L8_9ACTN</name>
<reference evidence="1 2" key="1">
    <citation type="submission" date="2021-01" db="EMBL/GenBank/DDBJ databases">
        <title>Draft genome sequence of Micromonospora sp. strain STR1s_6.</title>
        <authorList>
            <person name="Karlyshev A."/>
            <person name="Jawad R."/>
        </authorList>
    </citation>
    <scope>NUCLEOTIDE SEQUENCE [LARGE SCALE GENOMIC DNA]</scope>
    <source>
        <strain evidence="1 2">STR1S-6</strain>
    </source>
</reference>
<comment type="caution">
    <text evidence="1">The sequence shown here is derived from an EMBL/GenBank/DDBJ whole genome shotgun (WGS) entry which is preliminary data.</text>
</comment>
<sequence length="116" mass="12332">MPTSVVTVHSAIPLACLIPLGRTRATLLFAPVELMARYADGPAVLHGGVSSRAITSGVAENLTGKDDDVIIADLEVRVPALIASQGFSQRRCYFVGYIIGGLEVQKSPDTRLVGRR</sequence>
<protein>
    <submittedName>
        <fullName evidence="1">Uncharacterized protein</fullName>
    </submittedName>
</protein>
<organism evidence="1 2">
    <name type="scientific">Micromonospora tarensis</name>
    <dbReference type="NCBI Taxonomy" id="2806100"/>
    <lineage>
        <taxon>Bacteria</taxon>
        <taxon>Bacillati</taxon>
        <taxon>Actinomycetota</taxon>
        <taxon>Actinomycetes</taxon>
        <taxon>Micromonosporales</taxon>
        <taxon>Micromonosporaceae</taxon>
        <taxon>Micromonospora</taxon>
    </lineage>
</organism>
<gene>
    <name evidence="1" type="ORF">JM949_00505</name>
</gene>
<evidence type="ECO:0000313" key="1">
    <source>
        <dbReference type="EMBL" id="MBM0274047.1"/>
    </source>
</evidence>